<gene>
    <name evidence="3" type="ORF">ES319_A02G133600v1</name>
</gene>
<dbReference type="InterPro" id="IPR013748">
    <property type="entry name" value="Rep_factorC_C"/>
</dbReference>
<name>A0A5J5WQI8_GOSBA</name>
<keyword evidence="1" id="KW-0472">Membrane</keyword>
<dbReference type="GO" id="GO:0006260">
    <property type="term" value="P:DNA replication"/>
    <property type="evidence" value="ECO:0007669"/>
    <property type="project" value="InterPro"/>
</dbReference>
<organism evidence="3 4">
    <name type="scientific">Gossypium barbadense</name>
    <name type="common">Sea Island cotton</name>
    <name type="synonym">Hibiscus barbadensis</name>
    <dbReference type="NCBI Taxonomy" id="3634"/>
    <lineage>
        <taxon>Eukaryota</taxon>
        <taxon>Viridiplantae</taxon>
        <taxon>Streptophyta</taxon>
        <taxon>Embryophyta</taxon>
        <taxon>Tracheophyta</taxon>
        <taxon>Spermatophyta</taxon>
        <taxon>Magnoliopsida</taxon>
        <taxon>eudicotyledons</taxon>
        <taxon>Gunneridae</taxon>
        <taxon>Pentapetalae</taxon>
        <taxon>rosids</taxon>
        <taxon>malvids</taxon>
        <taxon>Malvales</taxon>
        <taxon>Malvaceae</taxon>
        <taxon>Malvoideae</taxon>
        <taxon>Gossypium</taxon>
    </lineage>
</organism>
<sequence length="129" mass="14695">MFVFKIKMPSDVRVQLINDLADIEYRLSFGCNDKLQLGSLIAIFTKARSALVAAKWLNKQLSKLWPFVAEVHTLAFCSNVLDSLAVELKASKDFSKLYAGIAILWLHISLNQPSVVYCFFFFFLSFSFD</sequence>
<evidence type="ECO:0000256" key="1">
    <source>
        <dbReference type="SAM" id="Phobius"/>
    </source>
</evidence>
<dbReference type="Gene3D" id="1.20.272.10">
    <property type="match status" value="1"/>
</dbReference>
<proteinExistence type="predicted"/>
<evidence type="ECO:0000259" key="2">
    <source>
        <dbReference type="Pfam" id="PF08542"/>
    </source>
</evidence>
<dbReference type="Proteomes" id="UP000327439">
    <property type="component" value="Chromosome A02"/>
</dbReference>
<dbReference type="SUPFAM" id="SSF48019">
    <property type="entry name" value="post-AAA+ oligomerization domain-like"/>
    <property type="match status" value="1"/>
</dbReference>
<keyword evidence="1" id="KW-0812">Transmembrane</keyword>
<feature type="domain" description="Replication factor C C-terminal" evidence="2">
    <location>
        <begin position="3"/>
        <end position="42"/>
    </location>
</feature>
<feature type="transmembrane region" description="Helical" evidence="1">
    <location>
        <begin position="97"/>
        <end position="124"/>
    </location>
</feature>
<accession>A0A5J5WQI8</accession>
<keyword evidence="4" id="KW-1185">Reference proteome</keyword>
<dbReference type="GO" id="GO:0003677">
    <property type="term" value="F:DNA binding"/>
    <property type="evidence" value="ECO:0007669"/>
    <property type="project" value="InterPro"/>
</dbReference>
<dbReference type="Pfam" id="PF08542">
    <property type="entry name" value="Rep_fac_C"/>
    <property type="match status" value="1"/>
</dbReference>
<reference evidence="4" key="1">
    <citation type="journal article" date="2020" name="Nat. Genet.">
        <title>Genomic diversifications of five Gossypium allopolyploid species and their impact on cotton improvement.</title>
        <authorList>
            <person name="Chen Z.J."/>
            <person name="Sreedasyam A."/>
            <person name="Ando A."/>
            <person name="Song Q."/>
            <person name="De Santiago L.M."/>
            <person name="Hulse-Kemp A.M."/>
            <person name="Ding M."/>
            <person name="Ye W."/>
            <person name="Kirkbride R.C."/>
            <person name="Jenkins J."/>
            <person name="Plott C."/>
            <person name="Lovell J."/>
            <person name="Lin Y.M."/>
            <person name="Vaughn R."/>
            <person name="Liu B."/>
            <person name="Simpson S."/>
            <person name="Scheffler B.E."/>
            <person name="Wen L."/>
            <person name="Saski C.A."/>
            <person name="Grover C.E."/>
            <person name="Hu G."/>
            <person name="Conover J.L."/>
            <person name="Carlson J.W."/>
            <person name="Shu S."/>
            <person name="Boston L.B."/>
            <person name="Williams M."/>
            <person name="Peterson D.G."/>
            <person name="McGee K."/>
            <person name="Jones D.C."/>
            <person name="Wendel J.F."/>
            <person name="Stelly D.M."/>
            <person name="Grimwood J."/>
            <person name="Schmutz J."/>
        </authorList>
    </citation>
    <scope>NUCLEOTIDE SEQUENCE [LARGE SCALE GENOMIC DNA]</scope>
    <source>
        <strain evidence="4">cv. 3-79</strain>
    </source>
</reference>
<evidence type="ECO:0000313" key="4">
    <source>
        <dbReference type="Proteomes" id="UP000327439"/>
    </source>
</evidence>
<keyword evidence="1" id="KW-1133">Transmembrane helix</keyword>
<dbReference type="InterPro" id="IPR008921">
    <property type="entry name" value="DNA_pol3_clamp-load_cplx_C"/>
</dbReference>
<protein>
    <recommendedName>
        <fullName evidence="2">Replication factor C C-terminal domain-containing protein</fullName>
    </recommendedName>
</protein>
<dbReference type="OrthoDB" id="977678at2759"/>
<dbReference type="EMBL" id="CM018203">
    <property type="protein sequence ID" value="KAB2094113.1"/>
    <property type="molecule type" value="Genomic_DNA"/>
</dbReference>
<dbReference type="AlphaFoldDB" id="A0A5J5WQI8"/>
<evidence type="ECO:0000313" key="3">
    <source>
        <dbReference type="EMBL" id="KAB2094113.1"/>
    </source>
</evidence>